<accession>A0A4Z2GRF2</accession>
<dbReference type="Proteomes" id="UP000314294">
    <property type="component" value="Unassembled WGS sequence"/>
</dbReference>
<feature type="region of interest" description="Disordered" evidence="1">
    <location>
        <begin position="61"/>
        <end position="88"/>
    </location>
</feature>
<evidence type="ECO:0000256" key="1">
    <source>
        <dbReference type="SAM" id="MobiDB-lite"/>
    </source>
</evidence>
<reference evidence="2 3" key="1">
    <citation type="submission" date="2019-03" db="EMBL/GenBank/DDBJ databases">
        <title>First draft genome of Liparis tanakae, snailfish: a comprehensive survey of snailfish specific genes.</title>
        <authorList>
            <person name="Kim W."/>
            <person name="Song I."/>
            <person name="Jeong J.-H."/>
            <person name="Kim D."/>
            <person name="Kim S."/>
            <person name="Ryu S."/>
            <person name="Song J.Y."/>
            <person name="Lee S.K."/>
        </authorList>
    </citation>
    <scope>NUCLEOTIDE SEQUENCE [LARGE SCALE GENOMIC DNA]</scope>
    <source>
        <tissue evidence="2">Muscle</tissue>
    </source>
</reference>
<name>A0A4Z2GRF2_9TELE</name>
<organism evidence="2 3">
    <name type="scientific">Liparis tanakae</name>
    <name type="common">Tanaka's snailfish</name>
    <dbReference type="NCBI Taxonomy" id="230148"/>
    <lineage>
        <taxon>Eukaryota</taxon>
        <taxon>Metazoa</taxon>
        <taxon>Chordata</taxon>
        <taxon>Craniata</taxon>
        <taxon>Vertebrata</taxon>
        <taxon>Euteleostomi</taxon>
        <taxon>Actinopterygii</taxon>
        <taxon>Neopterygii</taxon>
        <taxon>Teleostei</taxon>
        <taxon>Neoteleostei</taxon>
        <taxon>Acanthomorphata</taxon>
        <taxon>Eupercaria</taxon>
        <taxon>Perciformes</taxon>
        <taxon>Cottioidei</taxon>
        <taxon>Cottales</taxon>
        <taxon>Liparidae</taxon>
        <taxon>Liparis</taxon>
    </lineage>
</organism>
<keyword evidence="3" id="KW-1185">Reference proteome</keyword>
<proteinExistence type="predicted"/>
<comment type="caution">
    <text evidence="2">The sequence shown here is derived from an EMBL/GenBank/DDBJ whole genome shotgun (WGS) entry which is preliminary data.</text>
</comment>
<gene>
    <name evidence="2" type="ORF">EYF80_033772</name>
</gene>
<evidence type="ECO:0000313" key="2">
    <source>
        <dbReference type="EMBL" id="TNN56056.1"/>
    </source>
</evidence>
<sequence length="88" mass="9681">MEGGTQGRRIRGEQISTSLSLPHTGILKLMGSVLIGGHGEPVSVRGFTSWISYVTRYVDPERNTDTHEDDEDAHNDSRKDSSDGMTFS</sequence>
<dbReference type="EMBL" id="SRLO01000438">
    <property type="protein sequence ID" value="TNN56056.1"/>
    <property type="molecule type" value="Genomic_DNA"/>
</dbReference>
<protein>
    <submittedName>
        <fullName evidence="2">Uncharacterized protein</fullName>
    </submittedName>
</protein>
<dbReference type="AlphaFoldDB" id="A0A4Z2GRF2"/>
<evidence type="ECO:0000313" key="3">
    <source>
        <dbReference type="Proteomes" id="UP000314294"/>
    </source>
</evidence>